<dbReference type="SUPFAM" id="SSF51658">
    <property type="entry name" value="Xylose isomerase-like"/>
    <property type="match status" value="1"/>
</dbReference>
<dbReference type="Proteomes" id="UP001319867">
    <property type="component" value="Chromosome"/>
</dbReference>
<dbReference type="Pfam" id="PF01261">
    <property type="entry name" value="AP_endonuc_2"/>
    <property type="match status" value="1"/>
</dbReference>
<dbReference type="EMBL" id="AP025184">
    <property type="protein sequence ID" value="BDB55290.1"/>
    <property type="molecule type" value="Genomic_DNA"/>
</dbReference>
<reference evidence="2 3" key="2">
    <citation type="journal article" date="2022" name="Microorganisms">
        <title>Complete Genome Sequences of Two Flavobacterium ammonificans Strains and a Flavobacterium ammoniigenes Strain of Ammonifying Bacterioplankton Isolated from Surface River Water.</title>
        <authorList>
            <person name="Suda W."/>
            <person name="Ogata Y."/>
            <person name="Shindo C."/>
            <person name="Watanabe K."/>
        </authorList>
    </citation>
    <scope>NUCLEOTIDE SEQUENCE [LARGE SCALE GENOMIC DNA]</scope>
    <source>
        <strain evidence="2 3">GENT5</strain>
    </source>
</reference>
<sequence length="292" mass="32811">MNRRREFLINSSLVLGTLAITPSLAFTTKKRAIGIQLWTMRETLPKDVKGVLAQIAKAGFTEVETFGFSPKDNSFFGTSVQDFKAILDANGLKATSNHFDFNNFIKTGDLGDLNAYINAAKVLGSEYVTIPWILPELRGTSAEDYKKLAKGVNQVAQQCHAAGLKLAYHNHDFEFEQFGNTNGYEILLNETDPNLVDFELDLYWAVRAGHNPLDLFKQHPGRFTMWHVKDMDKANKELNAEIGKGAIDFKAIFAQAKQSGMKRFFLEHETNYSPNPGESIKTSFDYISKNLI</sequence>
<accession>A0ABM7V6U7</accession>
<evidence type="ECO:0000313" key="2">
    <source>
        <dbReference type="EMBL" id="BDB55290.1"/>
    </source>
</evidence>
<keyword evidence="3" id="KW-1185">Reference proteome</keyword>
<proteinExistence type="predicted"/>
<dbReference type="InterPro" id="IPR050312">
    <property type="entry name" value="IolE/XylAMocC-like"/>
</dbReference>
<protein>
    <submittedName>
        <fullName evidence="2">Sugar phosphate isomerase</fullName>
    </submittedName>
</protein>
<dbReference type="InterPro" id="IPR036237">
    <property type="entry name" value="Xyl_isomerase-like_sf"/>
</dbReference>
<organism evidence="2 3">
    <name type="scientific">Flavobacterium ammoniigenes</name>
    <dbReference type="NCBI Taxonomy" id="1751095"/>
    <lineage>
        <taxon>Bacteria</taxon>
        <taxon>Pseudomonadati</taxon>
        <taxon>Bacteroidota</taxon>
        <taxon>Flavobacteriia</taxon>
        <taxon>Flavobacteriales</taxon>
        <taxon>Flavobacteriaceae</taxon>
        <taxon>Flavobacterium</taxon>
    </lineage>
</organism>
<gene>
    <name evidence="2" type="ORF">GENT5_15950</name>
</gene>
<dbReference type="RefSeq" id="WP_229316675.1">
    <property type="nucleotide sequence ID" value="NZ_AP025184.1"/>
</dbReference>
<evidence type="ECO:0000313" key="3">
    <source>
        <dbReference type="Proteomes" id="UP001319867"/>
    </source>
</evidence>
<dbReference type="Gene3D" id="3.20.20.150">
    <property type="entry name" value="Divalent-metal-dependent TIM barrel enzymes"/>
    <property type="match status" value="1"/>
</dbReference>
<evidence type="ECO:0000259" key="1">
    <source>
        <dbReference type="Pfam" id="PF01261"/>
    </source>
</evidence>
<dbReference type="PANTHER" id="PTHR12110:SF41">
    <property type="entry name" value="INOSOSE DEHYDRATASE"/>
    <property type="match status" value="1"/>
</dbReference>
<keyword evidence="2" id="KW-0413">Isomerase</keyword>
<dbReference type="GO" id="GO:0016853">
    <property type="term" value="F:isomerase activity"/>
    <property type="evidence" value="ECO:0007669"/>
    <property type="project" value="UniProtKB-KW"/>
</dbReference>
<name>A0ABM7V6U7_9FLAO</name>
<feature type="domain" description="Xylose isomerase-like TIM barrel" evidence="1">
    <location>
        <begin position="52"/>
        <end position="288"/>
    </location>
</feature>
<reference evidence="2 3" key="1">
    <citation type="journal article" date="2022" name="Int. J. Syst. Evol. Microbiol.">
        <title>Flavobacterium ammonificans sp. nov. and Flavobacterium ammoniigenes sp. nov., ammonifying bacteria isolated from surface river water.</title>
        <authorList>
            <person name="Watanabe K."/>
            <person name="Kitamura T."/>
            <person name="Ogata Y."/>
            <person name="Shindo C."/>
            <person name="Suda W."/>
        </authorList>
    </citation>
    <scope>NUCLEOTIDE SEQUENCE [LARGE SCALE GENOMIC DNA]</scope>
    <source>
        <strain evidence="2 3">GENT5</strain>
    </source>
</reference>
<dbReference type="PANTHER" id="PTHR12110">
    <property type="entry name" value="HYDROXYPYRUVATE ISOMERASE"/>
    <property type="match status" value="1"/>
</dbReference>
<dbReference type="InterPro" id="IPR013022">
    <property type="entry name" value="Xyl_isomerase-like_TIM-brl"/>
</dbReference>